<organism evidence="3 4">
    <name type="scientific">Candidatus Portnoybacteria bacterium CG02_land_8_20_14_3_00_45_8</name>
    <dbReference type="NCBI Taxonomy" id="1974807"/>
    <lineage>
        <taxon>Bacteria</taxon>
        <taxon>Candidatus Portnoyibacteriota</taxon>
    </lineage>
</organism>
<accession>A0A2M7D696</accession>
<dbReference type="InterPro" id="IPR050194">
    <property type="entry name" value="Glycosyltransferase_grp1"/>
</dbReference>
<name>A0A2M7D696_9BACT</name>
<comment type="caution">
    <text evidence="3">The sequence shown here is derived from an EMBL/GenBank/DDBJ whole genome shotgun (WGS) entry which is preliminary data.</text>
</comment>
<dbReference type="PANTHER" id="PTHR45947:SF3">
    <property type="entry name" value="SULFOQUINOVOSYL TRANSFERASE SQD2"/>
    <property type="match status" value="1"/>
</dbReference>
<dbReference type="Gene3D" id="3.40.50.2000">
    <property type="entry name" value="Glycogen Phosphorylase B"/>
    <property type="match status" value="2"/>
</dbReference>
<evidence type="ECO:0000313" key="3">
    <source>
        <dbReference type="EMBL" id="PIV38514.1"/>
    </source>
</evidence>
<protein>
    <recommendedName>
        <fullName evidence="5">Glycosyltransferase family 4 protein</fullName>
    </recommendedName>
</protein>
<dbReference type="SUPFAM" id="SSF53756">
    <property type="entry name" value="UDP-Glycosyltransferase/glycogen phosphorylase"/>
    <property type="match status" value="1"/>
</dbReference>
<dbReference type="Proteomes" id="UP000229247">
    <property type="component" value="Unassembled WGS sequence"/>
</dbReference>
<reference evidence="4" key="1">
    <citation type="submission" date="2017-09" db="EMBL/GenBank/DDBJ databases">
        <title>Depth-based differentiation of microbial function through sediment-hosted aquifers and enrichment of novel symbionts in the deep terrestrial subsurface.</title>
        <authorList>
            <person name="Probst A.J."/>
            <person name="Ladd B."/>
            <person name="Jarett J.K."/>
            <person name="Geller-Mcgrath D.E."/>
            <person name="Sieber C.M.K."/>
            <person name="Emerson J.B."/>
            <person name="Anantharaman K."/>
            <person name="Thomas B.C."/>
            <person name="Malmstrom R."/>
            <person name="Stieglmeier M."/>
            <person name="Klingl A."/>
            <person name="Woyke T."/>
            <person name="Ryan C.M."/>
            <person name="Banfield J.F."/>
        </authorList>
    </citation>
    <scope>NUCLEOTIDE SEQUENCE [LARGE SCALE GENOMIC DNA]</scope>
</reference>
<feature type="domain" description="Glycosyl transferase family 1" evidence="1">
    <location>
        <begin position="207"/>
        <end position="361"/>
    </location>
</feature>
<gene>
    <name evidence="3" type="ORF">COS30_01645</name>
</gene>
<evidence type="ECO:0000259" key="2">
    <source>
        <dbReference type="Pfam" id="PF13439"/>
    </source>
</evidence>
<dbReference type="InterPro" id="IPR028098">
    <property type="entry name" value="Glyco_trans_4-like_N"/>
</dbReference>
<dbReference type="GO" id="GO:0016757">
    <property type="term" value="F:glycosyltransferase activity"/>
    <property type="evidence" value="ECO:0007669"/>
    <property type="project" value="InterPro"/>
</dbReference>
<dbReference type="EMBL" id="PEUE01000038">
    <property type="protein sequence ID" value="PIV38514.1"/>
    <property type="molecule type" value="Genomic_DNA"/>
</dbReference>
<proteinExistence type="predicted"/>
<dbReference type="Pfam" id="PF13439">
    <property type="entry name" value="Glyco_transf_4"/>
    <property type="match status" value="1"/>
</dbReference>
<sequence length="387" mass="43321">MRIAIFSDTFPPQVNGVANVVKESAEELAARGHRVSVFTISDNSKKCFDNKKNNPTVVVLPSLPALVYQNERFGLPSFTRLGQLRKFKPDLVHVHTPFMVGWQGVWWAKKLKIPVVGTHHTFYDHYLKHIKLDYNWTKKFSWRYTVAYYNRCRLVLSPSRSLAEGLAAHGLKKPIEIVRNPIDTNLFRPALGAAAKAKAKKSFGVSGQSIAYMGRLSYEKSVDQVVKAFALMLKKMPALKLMLIGDGPEKNKLRKLSETLGLKNKIIFTGFRRGKELVAALRANDIFVTASKTENMPVSVLESMAAGLPIIAVKEKGLAEIVNQGGNGFFTQADNPEDISQKTVALLDRPELMEKFSRASRALALDYSKEKVAVLLENSYRKVLKQT</sequence>
<dbReference type="Pfam" id="PF00534">
    <property type="entry name" value="Glycos_transf_1"/>
    <property type="match status" value="1"/>
</dbReference>
<evidence type="ECO:0008006" key="5">
    <source>
        <dbReference type="Google" id="ProtNLM"/>
    </source>
</evidence>
<dbReference type="AlphaFoldDB" id="A0A2M7D696"/>
<dbReference type="InterPro" id="IPR001296">
    <property type="entry name" value="Glyco_trans_1"/>
</dbReference>
<dbReference type="PANTHER" id="PTHR45947">
    <property type="entry name" value="SULFOQUINOVOSYL TRANSFERASE SQD2"/>
    <property type="match status" value="1"/>
</dbReference>
<feature type="domain" description="Glycosyltransferase subfamily 4-like N-terminal" evidence="2">
    <location>
        <begin position="14"/>
        <end position="185"/>
    </location>
</feature>
<evidence type="ECO:0000259" key="1">
    <source>
        <dbReference type="Pfam" id="PF00534"/>
    </source>
</evidence>
<evidence type="ECO:0000313" key="4">
    <source>
        <dbReference type="Proteomes" id="UP000229247"/>
    </source>
</evidence>